<dbReference type="InterPro" id="IPR007219">
    <property type="entry name" value="XnlR_reg_dom"/>
</dbReference>
<dbReference type="PROSITE" id="PS00463">
    <property type="entry name" value="ZN2_CY6_FUNGAL_1"/>
    <property type="match status" value="1"/>
</dbReference>
<dbReference type="SMART" id="SM00906">
    <property type="entry name" value="Fungal_trans"/>
    <property type="match status" value="1"/>
</dbReference>
<dbReference type="EMBL" id="CP051141">
    <property type="protein sequence ID" value="QIW98614.1"/>
    <property type="molecule type" value="Genomic_DNA"/>
</dbReference>
<organism evidence="6 7">
    <name type="scientific">Peltaster fructicola</name>
    <dbReference type="NCBI Taxonomy" id="286661"/>
    <lineage>
        <taxon>Eukaryota</taxon>
        <taxon>Fungi</taxon>
        <taxon>Dikarya</taxon>
        <taxon>Ascomycota</taxon>
        <taxon>Pezizomycotina</taxon>
        <taxon>Dothideomycetes</taxon>
        <taxon>Dothideomycetes incertae sedis</taxon>
        <taxon>Peltaster</taxon>
    </lineage>
</organism>
<evidence type="ECO:0000256" key="4">
    <source>
        <dbReference type="SAM" id="MobiDB-lite"/>
    </source>
</evidence>
<dbReference type="SUPFAM" id="SSF57701">
    <property type="entry name" value="Zn2/Cys6 DNA-binding domain"/>
    <property type="match status" value="1"/>
</dbReference>
<evidence type="ECO:0000313" key="7">
    <source>
        <dbReference type="Proteomes" id="UP000503462"/>
    </source>
</evidence>
<dbReference type="PANTHER" id="PTHR46910">
    <property type="entry name" value="TRANSCRIPTION FACTOR PDR1"/>
    <property type="match status" value="1"/>
</dbReference>
<dbReference type="PROSITE" id="PS50048">
    <property type="entry name" value="ZN2_CY6_FUNGAL_2"/>
    <property type="match status" value="1"/>
</dbReference>
<dbReference type="GO" id="GO:0008270">
    <property type="term" value="F:zinc ion binding"/>
    <property type="evidence" value="ECO:0007669"/>
    <property type="project" value="InterPro"/>
</dbReference>
<dbReference type="GO" id="GO:0003677">
    <property type="term" value="F:DNA binding"/>
    <property type="evidence" value="ECO:0007669"/>
    <property type="project" value="InterPro"/>
</dbReference>
<keyword evidence="7" id="KW-1185">Reference proteome</keyword>
<keyword evidence="3" id="KW-0175">Coiled coil</keyword>
<dbReference type="InterPro" id="IPR036864">
    <property type="entry name" value="Zn2-C6_fun-type_DNA-bd_sf"/>
</dbReference>
<evidence type="ECO:0000259" key="5">
    <source>
        <dbReference type="PROSITE" id="PS50048"/>
    </source>
</evidence>
<dbReference type="InterPro" id="IPR001138">
    <property type="entry name" value="Zn2Cys6_DnaBD"/>
</dbReference>
<keyword evidence="2" id="KW-0539">Nucleus</keyword>
<dbReference type="OrthoDB" id="4456959at2759"/>
<dbReference type="Pfam" id="PF04082">
    <property type="entry name" value="Fungal_trans"/>
    <property type="match status" value="1"/>
</dbReference>
<reference evidence="6 7" key="1">
    <citation type="journal article" date="2016" name="Sci. Rep.">
        <title>Peltaster fructicola genome reveals evolution from an invasive phytopathogen to an ectophytic parasite.</title>
        <authorList>
            <person name="Xu C."/>
            <person name="Chen H."/>
            <person name="Gleason M.L."/>
            <person name="Xu J.R."/>
            <person name="Liu H."/>
            <person name="Zhang R."/>
            <person name="Sun G."/>
        </authorList>
    </citation>
    <scope>NUCLEOTIDE SEQUENCE [LARGE SCALE GENOMIC DNA]</scope>
    <source>
        <strain evidence="6 7">LNHT1506</strain>
    </source>
</reference>
<protein>
    <recommendedName>
        <fullName evidence="5">Zn(2)-C6 fungal-type domain-containing protein</fullName>
    </recommendedName>
</protein>
<dbReference type="CDD" id="cd12148">
    <property type="entry name" value="fungal_TF_MHR"/>
    <property type="match status" value="1"/>
</dbReference>
<feature type="coiled-coil region" evidence="3">
    <location>
        <begin position="98"/>
        <end position="125"/>
    </location>
</feature>
<proteinExistence type="predicted"/>
<evidence type="ECO:0000256" key="1">
    <source>
        <dbReference type="ARBA" id="ARBA00022723"/>
    </source>
</evidence>
<dbReference type="GO" id="GO:0000981">
    <property type="term" value="F:DNA-binding transcription factor activity, RNA polymerase II-specific"/>
    <property type="evidence" value="ECO:0007669"/>
    <property type="project" value="InterPro"/>
</dbReference>
<dbReference type="AlphaFoldDB" id="A0A6H0XVD3"/>
<feature type="region of interest" description="Disordered" evidence="4">
    <location>
        <begin position="1"/>
        <end position="53"/>
    </location>
</feature>
<evidence type="ECO:0000313" key="6">
    <source>
        <dbReference type="EMBL" id="QIW98614.1"/>
    </source>
</evidence>
<evidence type="ECO:0000256" key="3">
    <source>
        <dbReference type="SAM" id="Coils"/>
    </source>
</evidence>
<name>A0A6H0XVD3_9PEZI</name>
<keyword evidence="1" id="KW-0479">Metal-binding</keyword>
<dbReference type="CDD" id="cd00067">
    <property type="entry name" value="GAL4"/>
    <property type="match status" value="1"/>
</dbReference>
<dbReference type="Pfam" id="PF00172">
    <property type="entry name" value="Zn_clus"/>
    <property type="match status" value="1"/>
</dbReference>
<dbReference type="Proteomes" id="UP000503462">
    <property type="component" value="Chromosome 3"/>
</dbReference>
<dbReference type="SMART" id="SM00066">
    <property type="entry name" value="GAL4"/>
    <property type="match status" value="1"/>
</dbReference>
<feature type="domain" description="Zn(2)-C6 fungal-type" evidence="5">
    <location>
        <begin position="54"/>
        <end position="84"/>
    </location>
</feature>
<dbReference type="Gene3D" id="4.10.240.10">
    <property type="entry name" value="Zn(2)-C6 fungal-type DNA-binding domain"/>
    <property type="match status" value="1"/>
</dbReference>
<gene>
    <name evidence="6" type="ORF">AMS68_004132</name>
</gene>
<dbReference type="GO" id="GO:0006351">
    <property type="term" value="P:DNA-templated transcription"/>
    <property type="evidence" value="ECO:0007669"/>
    <property type="project" value="InterPro"/>
</dbReference>
<dbReference type="InterPro" id="IPR050987">
    <property type="entry name" value="AtrR-like"/>
</dbReference>
<accession>A0A6H0XVD3</accession>
<dbReference type="PANTHER" id="PTHR46910:SF4">
    <property type="entry name" value="ZN(2)-C6 FUNGAL-TYPE DOMAIN-CONTAINING PROTEIN"/>
    <property type="match status" value="1"/>
</dbReference>
<evidence type="ECO:0000256" key="2">
    <source>
        <dbReference type="ARBA" id="ARBA00023242"/>
    </source>
</evidence>
<sequence length="796" mass="90398">MPARRHRQREESSTSPPGSRNVRPDRPPTRDSSASAGLDHLIPLSASSKRTPVACDRCKERKIKCDKSSGRCGQCKEHDVPCEVTDRNTGERHRRGQLEEYIVALNEKEEENLRLRKQIQELGVQPVSQGDNETTGNEKEPGQAASIAAFNKSRVGQNYLGAAGHPNLSMLQGSQMTLFGQSFDLNNFFVRSDKNGMFELSKAEYKSHVLDQMSARRPAFPPHQEAVNQAQLFFLGVAFFTPVVHRPAFYDMMNRKYNQGLDLTITENVIFQMVMSISEFQMAVRARNQMGHFGKTAKERLIWCLTHVNQLLHDEDLAAMQALTLICLAMRSLQRPGPAWSFCDQVLTRAMELGMHRSLSAWKCEEHQRTAQGEQMRQRIFWTLMVLHVNISGNLGLPMRLRYEDIDIEFPECTPDHLPGEKDIGLCTWRYAPYGFKLTQIMLQVYSTVCTVKIPLVDNDRNAFQLEKQLTDLENALPPEVQQPGDPTAYIAGLYLKLGIYATRLIVCHPRHLRSHPFENSPHHLNILMKTSRSILTIAEELRAFQSLDTTVYYTMDFVYAIFVALFVASQQRTQIIALESIKKDMQRWRTVLQDVGDMLGTGLALRDAIHRIIIGVMDKIKEDSERDLEARQETSMSPTVSIATGPGEVHNPMQFLGPSQQHTYPMQYHGSPQTQPNGVIQQAASYPLQHSMAQQPSMPRTHHLQHVQHAAYDLGMSRHEGMPSEHHSTIPTDSMLQPYDGTYHGAQMWHNTMDTAGAATYDDRTLPVEAHPDHAMHPQAQFDLQPWPQYYIPQS</sequence>